<name>A0A4S8KQ82_DENBC</name>
<proteinExistence type="predicted"/>
<keyword evidence="3" id="KW-1185">Reference proteome</keyword>
<dbReference type="EMBL" id="ML180344">
    <property type="protein sequence ID" value="THU77763.1"/>
    <property type="molecule type" value="Genomic_DNA"/>
</dbReference>
<sequence>MFAKASLLVTLTTALSVMTSPTPINVAERAADASPTITLCTAINFGGICVKPAVVSDSCINFTGGLTTLNEEVSSAVVPAGFICTFFDAFGCTTSDPANSDKDEVGLVGGSYPSFGSLSGINGALNFNDKASSFSCSPL</sequence>
<evidence type="ECO:0000313" key="2">
    <source>
        <dbReference type="EMBL" id="THU77763.1"/>
    </source>
</evidence>
<organism evidence="2 3">
    <name type="scientific">Dendrothele bispora (strain CBS 962.96)</name>
    <dbReference type="NCBI Taxonomy" id="1314807"/>
    <lineage>
        <taxon>Eukaryota</taxon>
        <taxon>Fungi</taxon>
        <taxon>Dikarya</taxon>
        <taxon>Basidiomycota</taxon>
        <taxon>Agaricomycotina</taxon>
        <taxon>Agaricomycetes</taxon>
        <taxon>Agaricomycetidae</taxon>
        <taxon>Agaricales</taxon>
        <taxon>Agaricales incertae sedis</taxon>
        <taxon>Dendrothele</taxon>
    </lineage>
</organism>
<evidence type="ECO:0008006" key="4">
    <source>
        <dbReference type="Google" id="ProtNLM"/>
    </source>
</evidence>
<feature type="chain" id="PRO_5020473439" description="Hydrophobin" evidence="1">
    <location>
        <begin position="20"/>
        <end position="139"/>
    </location>
</feature>
<keyword evidence="1" id="KW-0732">Signal</keyword>
<dbReference type="OrthoDB" id="2884912at2759"/>
<evidence type="ECO:0000313" key="3">
    <source>
        <dbReference type="Proteomes" id="UP000297245"/>
    </source>
</evidence>
<accession>A0A4S8KQ82</accession>
<reference evidence="2 3" key="1">
    <citation type="journal article" date="2019" name="Nat. Ecol. Evol.">
        <title>Megaphylogeny resolves global patterns of mushroom evolution.</title>
        <authorList>
            <person name="Varga T."/>
            <person name="Krizsan K."/>
            <person name="Foldi C."/>
            <person name="Dima B."/>
            <person name="Sanchez-Garcia M."/>
            <person name="Sanchez-Ramirez S."/>
            <person name="Szollosi G.J."/>
            <person name="Szarkandi J.G."/>
            <person name="Papp V."/>
            <person name="Albert L."/>
            <person name="Andreopoulos W."/>
            <person name="Angelini C."/>
            <person name="Antonin V."/>
            <person name="Barry K.W."/>
            <person name="Bougher N.L."/>
            <person name="Buchanan P."/>
            <person name="Buyck B."/>
            <person name="Bense V."/>
            <person name="Catcheside P."/>
            <person name="Chovatia M."/>
            <person name="Cooper J."/>
            <person name="Damon W."/>
            <person name="Desjardin D."/>
            <person name="Finy P."/>
            <person name="Geml J."/>
            <person name="Haridas S."/>
            <person name="Hughes K."/>
            <person name="Justo A."/>
            <person name="Karasinski D."/>
            <person name="Kautmanova I."/>
            <person name="Kiss B."/>
            <person name="Kocsube S."/>
            <person name="Kotiranta H."/>
            <person name="LaButti K.M."/>
            <person name="Lechner B.E."/>
            <person name="Liimatainen K."/>
            <person name="Lipzen A."/>
            <person name="Lukacs Z."/>
            <person name="Mihaltcheva S."/>
            <person name="Morgado L.N."/>
            <person name="Niskanen T."/>
            <person name="Noordeloos M.E."/>
            <person name="Ohm R.A."/>
            <person name="Ortiz-Santana B."/>
            <person name="Ovrebo C."/>
            <person name="Racz N."/>
            <person name="Riley R."/>
            <person name="Savchenko A."/>
            <person name="Shiryaev A."/>
            <person name="Soop K."/>
            <person name="Spirin V."/>
            <person name="Szebenyi C."/>
            <person name="Tomsovsky M."/>
            <person name="Tulloss R.E."/>
            <person name="Uehling J."/>
            <person name="Grigoriev I.V."/>
            <person name="Vagvolgyi C."/>
            <person name="Papp T."/>
            <person name="Martin F.M."/>
            <person name="Miettinen O."/>
            <person name="Hibbett D.S."/>
            <person name="Nagy L.G."/>
        </authorList>
    </citation>
    <scope>NUCLEOTIDE SEQUENCE [LARGE SCALE GENOMIC DNA]</scope>
    <source>
        <strain evidence="2 3">CBS 962.96</strain>
    </source>
</reference>
<gene>
    <name evidence="2" type="ORF">K435DRAFT_877432</name>
</gene>
<protein>
    <recommendedName>
        <fullName evidence="4">Hydrophobin</fullName>
    </recommendedName>
</protein>
<feature type="signal peptide" evidence="1">
    <location>
        <begin position="1"/>
        <end position="19"/>
    </location>
</feature>
<dbReference type="Proteomes" id="UP000297245">
    <property type="component" value="Unassembled WGS sequence"/>
</dbReference>
<dbReference type="AlphaFoldDB" id="A0A4S8KQ82"/>
<evidence type="ECO:0000256" key="1">
    <source>
        <dbReference type="SAM" id="SignalP"/>
    </source>
</evidence>